<keyword evidence="2" id="KW-1185">Reference proteome</keyword>
<evidence type="ECO:0000313" key="2">
    <source>
        <dbReference type="Proteomes" id="UP001305647"/>
    </source>
</evidence>
<organism evidence="1 2">
    <name type="scientific">Parathielavia hyrcaniae</name>
    <dbReference type="NCBI Taxonomy" id="113614"/>
    <lineage>
        <taxon>Eukaryota</taxon>
        <taxon>Fungi</taxon>
        <taxon>Dikarya</taxon>
        <taxon>Ascomycota</taxon>
        <taxon>Pezizomycotina</taxon>
        <taxon>Sordariomycetes</taxon>
        <taxon>Sordariomycetidae</taxon>
        <taxon>Sordariales</taxon>
        <taxon>Chaetomiaceae</taxon>
        <taxon>Parathielavia</taxon>
    </lineage>
</organism>
<gene>
    <name evidence="1" type="ORF">N658DRAFT_424416</name>
</gene>
<reference evidence="1" key="2">
    <citation type="submission" date="2023-05" db="EMBL/GenBank/DDBJ databases">
        <authorList>
            <consortium name="Lawrence Berkeley National Laboratory"/>
            <person name="Steindorff A."/>
            <person name="Hensen N."/>
            <person name="Bonometti L."/>
            <person name="Westerberg I."/>
            <person name="Brannstrom I.O."/>
            <person name="Guillou S."/>
            <person name="Cros-Aarteil S."/>
            <person name="Calhoun S."/>
            <person name="Haridas S."/>
            <person name="Kuo A."/>
            <person name="Mondo S."/>
            <person name="Pangilinan J."/>
            <person name="Riley R."/>
            <person name="Labutti K."/>
            <person name="Andreopoulos B."/>
            <person name="Lipzen A."/>
            <person name="Chen C."/>
            <person name="Yanf M."/>
            <person name="Daum C."/>
            <person name="Ng V."/>
            <person name="Clum A."/>
            <person name="Ohm R."/>
            <person name="Martin F."/>
            <person name="Silar P."/>
            <person name="Natvig D."/>
            <person name="Lalanne C."/>
            <person name="Gautier V."/>
            <person name="Ament-Velasquez S.L."/>
            <person name="Kruys A."/>
            <person name="Hutchinson M.I."/>
            <person name="Powell A.J."/>
            <person name="Barry K."/>
            <person name="Miller A.N."/>
            <person name="Grigoriev I.V."/>
            <person name="Debuchy R."/>
            <person name="Gladieux P."/>
            <person name="Thoren M.H."/>
            <person name="Johannesson H."/>
        </authorList>
    </citation>
    <scope>NUCLEOTIDE SEQUENCE</scope>
    <source>
        <strain evidence="1">CBS 757.83</strain>
    </source>
</reference>
<comment type="caution">
    <text evidence="1">The sequence shown here is derived from an EMBL/GenBank/DDBJ whole genome shotgun (WGS) entry which is preliminary data.</text>
</comment>
<dbReference type="EMBL" id="MU863633">
    <property type="protein sequence ID" value="KAK4101843.1"/>
    <property type="molecule type" value="Genomic_DNA"/>
</dbReference>
<evidence type="ECO:0000313" key="1">
    <source>
        <dbReference type="EMBL" id="KAK4101843.1"/>
    </source>
</evidence>
<sequence>MVYTTDEALFDEAWSRLKSQFSDQEAIIAYLEERFLRRKEEWAGPWISRNANFGQRTTSPTESSQKELKGYLIHGRSNLYKLMEVVMEMLDLKKAAFEQKVADQKLRLRHQYLGPGFAWSGNTNREVARKAIDKFNVQRRWTR</sequence>
<name>A0AAN6Q1P3_9PEZI</name>
<protein>
    <submittedName>
        <fullName evidence="1">Uncharacterized protein</fullName>
    </submittedName>
</protein>
<dbReference type="Proteomes" id="UP001305647">
    <property type="component" value="Unassembled WGS sequence"/>
</dbReference>
<accession>A0AAN6Q1P3</accession>
<dbReference type="AlphaFoldDB" id="A0AAN6Q1P3"/>
<reference evidence="1" key="1">
    <citation type="journal article" date="2023" name="Mol. Phylogenet. Evol.">
        <title>Genome-scale phylogeny and comparative genomics of the fungal order Sordariales.</title>
        <authorList>
            <person name="Hensen N."/>
            <person name="Bonometti L."/>
            <person name="Westerberg I."/>
            <person name="Brannstrom I.O."/>
            <person name="Guillou S."/>
            <person name="Cros-Aarteil S."/>
            <person name="Calhoun S."/>
            <person name="Haridas S."/>
            <person name="Kuo A."/>
            <person name="Mondo S."/>
            <person name="Pangilinan J."/>
            <person name="Riley R."/>
            <person name="LaButti K."/>
            <person name="Andreopoulos B."/>
            <person name="Lipzen A."/>
            <person name="Chen C."/>
            <person name="Yan M."/>
            <person name="Daum C."/>
            <person name="Ng V."/>
            <person name="Clum A."/>
            <person name="Steindorff A."/>
            <person name="Ohm R.A."/>
            <person name="Martin F."/>
            <person name="Silar P."/>
            <person name="Natvig D.O."/>
            <person name="Lalanne C."/>
            <person name="Gautier V."/>
            <person name="Ament-Velasquez S.L."/>
            <person name="Kruys A."/>
            <person name="Hutchinson M.I."/>
            <person name="Powell A.J."/>
            <person name="Barry K."/>
            <person name="Miller A.N."/>
            <person name="Grigoriev I.V."/>
            <person name="Debuchy R."/>
            <person name="Gladieux P."/>
            <person name="Hiltunen Thoren M."/>
            <person name="Johannesson H."/>
        </authorList>
    </citation>
    <scope>NUCLEOTIDE SEQUENCE</scope>
    <source>
        <strain evidence="1">CBS 757.83</strain>
    </source>
</reference>
<proteinExistence type="predicted"/>